<accession>A0ABR2T2P6</accession>
<protein>
    <submittedName>
        <fullName evidence="2">Uncharacterized protein</fullName>
    </submittedName>
</protein>
<feature type="compositionally biased region" description="Basic and acidic residues" evidence="1">
    <location>
        <begin position="1"/>
        <end position="20"/>
    </location>
</feature>
<sequence length="108" mass="12016">MEARLEEPDNEIKGEKEGNPSKKNTTWAELFFNNAMTQKVVGGNSVRLGPSYKEEVAFENKQLGLHLKSGFDLSEVELGLRKTSHLESGPNEPLENITDDSKQNLGDL</sequence>
<organism evidence="2 3">
    <name type="scientific">Hibiscus sabdariffa</name>
    <name type="common">roselle</name>
    <dbReference type="NCBI Taxonomy" id="183260"/>
    <lineage>
        <taxon>Eukaryota</taxon>
        <taxon>Viridiplantae</taxon>
        <taxon>Streptophyta</taxon>
        <taxon>Embryophyta</taxon>
        <taxon>Tracheophyta</taxon>
        <taxon>Spermatophyta</taxon>
        <taxon>Magnoliopsida</taxon>
        <taxon>eudicotyledons</taxon>
        <taxon>Gunneridae</taxon>
        <taxon>Pentapetalae</taxon>
        <taxon>rosids</taxon>
        <taxon>malvids</taxon>
        <taxon>Malvales</taxon>
        <taxon>Malvaceae</taxon>
        <taxon>Malvoideae</taxon>
        <taxon>Hibiscus</taxon>
    </lineage>
</organism>
<evidence type="ECO:0000313" key="2">
    <source>
        <dbReference type="EMBL" id="KAK9031536.1"/>
    </source>
</evidence>
<evidence type="ECO:0000256" key="1">
    <source>
        <dbReference type="SAM" id="MobiDB-lite"/>
    </source>
</evidence>
<evidence type="ECO:0000313" key="3">
    <source>
        <dbReference type="Proteomes" id="UP001396334"/>
    </source>
</evidence>
<name>A0ABR2T2P6_9ROSI</name>
<dbReference type="EMBL" id="JBBPBN010000009">
    <property type="protein sequence ID" value="KAK9031536.1"/>
    <property type="molecule type" value="Genomic_DNA"/>
</dbReference>
<dbReference type="Proteomes" id="UP001396334">
    <property type="component" value="Unassembled WGS sequence"/>
</dbReference>
<comment type="caution">
    <text evidence="2">The sequence shown here is derived from an EMBL/GenBank/DDBJ whole genome shotgun (WGS) entry which is preliminary data.</text>
</comment>
<keyword evidence="3" id="KW-1185">Reference proteome</keyword>
<feature type="region of interest" description="Disordered" evidence="1">
    <location>
        <begin position="1"/>
        <end position="25"/>
    </location>
</feature>
<feature type="region of interest" description="Disordered" evidence="1">
    <location>
        <begin position="84"/>
        <end position="108"/>
    </location>
</feature>
<reference evidence="2 3" key="1">
    <citation type="journal article" date="2024" name="G3 (Bethesda)">
        <title>Genome assembly of Hibiscus sabdariffa L. provides insights into metabolisms of medicinal natural products.</title>
        <authorList>
            <person name="Kim T."/>
        </authorList>
    </citation>
    <scope>NUCLEOTIDE SEQUENCE [LARGE SCALE GENOMIC DNA]</scope>
    <source>
        <strain evidence="2">TK-2024</strain>
        <tissue evidence="2">Old leaves</tissue>
    </source>
</reference>
<proteinExistence type="predicted"/>
<gene>
    <name evidence="2" type="ORF">V6N11_055832</name>
</gene>